<dbReference type="AlphaFoldDB" id="A0A915J8B4"/>
<evidence type="ECO:0000313" key="3">
    <source>
        <dbReference type="WBParaSite" id="nRc.2.0.1.t21993-RA"/>
    </source>
</evidence>
<name>A0A915J8B4_ROMCU</name>
<accession>A0A915J8B4</accession>
<proteinExistence type="predicted"/>
<reference evidence="3" key="1">
    <citation type="submission" date="2022-11" db="UniProtKB">
        <authorList>
            <consortium name="WormBaseParasite"/>
        </authorList>
    </citation>
    <scope>IDENTIFICATION</scope>
</reference>
<protein>
    <submittedName>
        <fullName evidence="3">Uncharacterized protein</fullName>
    </submittedName>
</protein>
<keyword evidence="2" id="KW-1185">Reference proteome</keyword>
<dbReference type="WBParaSite" id="nRc.2.0.1.t21993-RA">
    <property type="protein sequence ID" value="nRc.2.0.1.t21993-RA"/>
    <property type="gene ID" value="nRc.2.0.1.g21993"/>
</dbReference>
<evidence type="ECO:0000256" key="1">
    <source>
        <dbReference type="ARBA" id="ARBA00004123"/>
    </source>
</evidence>
<dbReference type="Gene3D" id="1.10.10.10">
    <property type="entry name" value="Winged helix-like DNA-binding domain superfamily/Winged helix DNA-binding domain"/>
    <property type="match status" value="1"/>
</dbReference>
<dbReference type="SUPFAM" id="SSF46689">
    <property type="entry name" value="Homeodomain-like"/>
    <property type="match status" value="1"/>
</dbReference>
<sequence length="98" mass="11354">MTKGKGLSPTKRVKIVMLFNELKLSEREIARHLQVEEKAVRNAIRKFENSHGSSAWFRDAKKSGRPKKLTIRDECSLMSEKDVCVRVGSRWCQCYGRQ</sequence>
<evidence type="ECO:0000313" key="2">
    <source>
        <dbReference type="Proteomes" id="UP000887565"/>
    </source>
</evidence>
<dbReference type="GO" id="GO:0005634">
    <property type="term" value="C:nucleus"/>
    <property type="evidence" value="ECO:0007669"/>
    <property type="project" value="UniProtKB-SubCell"/>
</dbReference>
<dbReference type="InterPro" id="IPR009057">
    <property type="entry name" value="Homeodomain-like_sf"/>
</dbReference>
<dbReference type="Proteomes" id="UP000887565">
    <property type="component" value="Unplaced"/>
</dbReference>
<organism evidence="2 3">
    <name type="scientific">Romanomermis culicivorax</name>
    <name type="common">Nematode worm</name>
    <dbReference type="NCBI Taxonomy" id="13658"/>
    <lineage>
        <taxon>Eukaryota</taxon>
        <taxon>Metazoa</taxon>
        <taxon>Ecdysozoa</taxon>
        <taxon>Nematoda</taxon>
        <taxon>Enoplea</taxon>
        <taxon>Dorylaimia</taxon>
        <taxon>Mermithida</taxon>
        <taxon>Mermithoidea</taxon>
        <taxon>Mermithidae</taxon>
        <taxon>Romanomermis</taxon>
    </lineage>
</organism>
<dbReference type="InterPro" id="IPR036388">
    <property type="entry name" value="WH-like_DNA-bd_sf"/>
</dbReference>
<comment type="subcellular location">
    <subcellularLocation>
        <location evidence="1">Nucleus</location>
    </subcellularLocation>
</comment>